<dbReference type="PANTHER" id="PTHR43384">
    <property type="entry name" value="SEPTUM SITE-DETERMINING PROTEIN MIND HOMOLOG, CHLOROPLASTIC-RELATED"/>
    <property type="match status" value="1"/>
</dbReference>
<dbReference type="AlphaFoldDB" id="A0A9W6GVK3"/>
<dbReference type="GO" id="GO:0005524">
    <property type="term" value="F:ATP binding"/>
    <property type="evidence" value="ECO:0007669"/>
    <property type="project" value="UniProtKB-KW"/>
</dbReference>
<evidence type="ECO:0000313" key="5">
    <source>
        <dbReference type="Proteomes" id="UP001144323"/>
    </source>
</evidence>
<reference evidence="4" key="1">
    <citation type="journal article" date="2023" name="Int. J. Syst. Evol. Microbiol.">
        <title>Methylocystis iwaonis sp. nov., a type II methane-oxidizing bacterium from surface soil of a rice paddy field in Japan, and emended description of the genus Methylocystis (ex Whittenbury et al. 1970) Bowman et al. 1993.</title>
        <authorList>
            <person name="Kaise H."/>
            <person name="Sawadogo J.B."/>
            <person name="Alam M.S."/>
            <person name="Ueno C."/>
            <person name="Dianou D."/>
            <person name="Shinjo R."/>
            <person name="Asakawa S."/>
        </authorList>
    </citation>
    <scope>NUCLEOTIDE SEQUENCE</scope>
    <source>
        <strain evidence="4">LMG27198</strain>
    </source>
</reference>
<dbReference type="Gene3D" id="3.40.50.300">
    <property type="entry name" value="P-loop containing nucleotide triphosphate hydrolases"/>
    <property type="match status" value="1"/>
</dbReference>
<dbReference type="GO" id="GO:0009898">
    <property type="term" value="C:cytoplasmic side of plasma membrane"/>
    <property type="evidence" value="ECO:0007669"/>
    <property type="project" value="TreeGrafter"/>
</dbReference>
<dbReference type="InterPro" id="IPR011006">
    <property type="entry name" value="CheY-like_superfamily"/>
</dbReference>
<dbReference type="Proteomes" id="UP001144323">
    <property type="component" value="Unassembled WGS sequence"/>
</dbReference>
<accession>A0A9W6GVK3</accession>
<protein>
    <submittedName>
        <fullName evidence="4">Pilus assembly protein</fullName>
    </submittedName>
</protein>
<dbReference type="PANTHER" id="PTHR43384:SF6">
    <property type="entry name" value="SEPTUM SITE-DETERMINING PROTEIN MIND HOMOLOG, CHLOROPLASTIC"/>
    <property type="match status" value="1"/>
</dbReference>
<dbReference type="Gene3D" id="3.40.50.2300">
    <property type="match status" value="1"/>
</dbReference>
<dbReference type="GO" id="GO:0005829">
    <property type="term" value="C:cytosol"/>
    <property type="evidence" value="ECO:0007669"/>
    <property type="project" value="TreeGrafter"/>
</dbReference>
<evidence type="ECO:0000259" key="3">
    <source>
        <dbReference type="Pfam" id="PF13614"/>
    </source>
</evidence>
<dbReference type="InterPro" id="IPR025669">
    <property type="entry name" value="AAA_dom"/>
</dbReference>
<dbReference type="InterPro" id="IPR027417">
    <property type="entry name" value="P-loop_NTPase"/>
</dbReference>
<sequence>MSDATTFSGAEGASLIPPVPRISVQSFCESAEVASVIEEAARDRRLSKAHVKTHMGGVAAAIEAFRSAPTPNLIVLETFSGRDELIQQLEALAEFCDSGTKVMVLGHENDISLYRSLVSRGVSDYVVAPLDPISFISHVSALYNGQSNETLGRVIAVVGAKGGVGASTLAHNLAWSISRSLELQTIVADLDLPFGTVGLDFNQDPPQGIADAVFSPERLDANFIDRLLSRCSDTLNILAAPASIERHYDLPDQAFDGLLDILRATSPAIVLDVPHQWSAWTKRVLVSSDEVAIVVTPDLANLRNAKILMESLRAARVNDVAPHVIVNMSGVPKRPEIPVADFAKALEVTPIGVVPFEPKLFGSATNNGQMLAEVDGASKLVESFDEMGRLLMGRATVRRAKKTLLGPLMRRLGARKAS</sequence>
<dbReference type="EMBL" id="BSEC01000001">
    <property type="protein sequence ID" value="GLI93738.1"/>
    <property type="molecule type" value="Genomic_DNA"/>
</dbReference>
<gene>
    <name evidence="4" type="primary">ctpF</name>
    <name evidence="4" type="ORF">LMG27198_27300</name>
</gene>
<evidence type="ECO:0000256" key="2">
    <source>
        <dbReference type="ARBA" id="ARBA00022840"/>
    </source>
</evidence>
<comment type="caution">
    <text evidence="4">The sequence shown here is derived from an EMBL/GenBank/DDBJ whole genome shotgun (WGS) entry which is preliminary data.</text>
</comment>
<keyword evidence="5" id="KW-1185">Reference proteome</keyword>
<organism evidence="4 5">
    <name type="scientific">Methylocystis echinoides</name>
    <dbReference type="NCBI Taxonomy" id="29468"/>
    <lineage>
        <taxon>Bacteria</taxon>
        <taxon>Pseudomonadati</taxon>
        <taxon>Pseudomonadota</taxon>
        <taxon>Alphaproteobacteria</taxon>
        <taxon>Hyphomicrobiales</taxon>
        <taxon>Methylocystaceae</taxon>
        <taxon>Methylocystis</taxon>
    </lineage>
</organism>
<proteinExistence type="predicted"/>
<dbReference type="GO" id="GO:0051782">
    <property type="term" value="P:negative regulation of cell division"/>
    <property type="evidence" value="ECO:0007669"/>
    <property type="project" value="TreeGrafter"/>
</dbReference>
<dbReference type="Pfam" id="PF13614">
    <property type="entry name" value="AAA_31"/>
    <property type="match status" value="1"/>
</dbReference>
<evidence type="ECO:0000313" key="4">
    <source>
        <dbReference type="EMBL" id="GLI93738.1"/>
    </source>
</evidence>
<feature type="domain" description="AAA" evidence="3">
    <location>
        <begin position="153"/>
        <end position="311"/>
    </location>
</feature>
<keyword evidence="2" id="KW-0067">ATP-binding</keyword>
<evidence type="ECO:0000256" key="1">
    <source>
        <dbReference type="ARBA" id="ARBA00022741"/>
    </source>
</evidence>
<keyword evidence="1" id="KW-0547">Nucleotide-binding</keyword>
<dbReference type="InterPro" id="IPR050625">
    <property type="entry name" value="ParA/MinD_ATPase"/>
</dbReference>
<dbReference type="SUPFAM" id="SSF52540">
    <property type="entry name" value="P-loop containing nucleoside triphosphate hydrolases"/>
    <property type="match status" value="1"/>
</dbReference>
<name>A0A9W6GVK3_9HYPH</name>
<dbReference type="GO" id="GO:0016887">
    <property type="term" value="F:ATP hydrolysis activity"/>
    <property type="evidence" value="ECO:0007669"/>
    <property type="project" value="TreeGrafter"/>
</dbReference>
<dbReference type="SUPFAM" id="SSF52172">
    <property type="entry name" value="CheY-like"/>
    <property type="match status" value="1"/>
</dbReference>
<dbReference type="RefSeq" id="WP_281803729.1">
    <property type="nucleotide sequence ID" value="NZ_BSEC01000001.1"/>
</dbReference>